<comment type="caution">
    <text evidence="3">The sequence shown here is derived from an EMBL/GenBank/DDBJ whole genome shotgun (WGS) entry which is preliminary data.</text>
</comment>
<accession>A0A0N0XJN7</accession>
<gene>
    <name evidence="3" type="ORF">WG78_07935</name>
</gene>
<dbReference type="Proteomes" id="UP000037939">
    <property type="component" value="Unassembled WGS sequence"/>
</dbReference>
<dbReference type="RefSeq" id="WP_053937251.1">
    <property type="nucleotide sequence ID" value="NZ_LAQT01000005.1"/>
</dbReference>
<protein>
    <recommendedName>
        <fullName evidence="2">MoxR-vWA-beta-propeller ternary system domain-containing protein</fullName>
    </recommendedName>
</protein>
<reference evidence="3 4" key="1">
    <citation type="submission" date="2015-07" db="EMBL/GenBank/DDBJ databases">
        <title>Draft genome sequence of the Amantichitinum ursilacus IGB-41, a new chitin-degrading bacterium.</title>
        <authorList>
            <person name="Kirstahler P."/>
            <person name="Guenther M."/>
            <person name="Grumaz C."/>
            <person name="Rupp S."/>
            <person name="Zibek S."/>
            <person name="Sohn K."/>
        </authorList>
    </citation>
    <scope>NUCLEOTIDE SEQUENCE [LARGE SCALE GENOMIC DNA]</scope>
    <source>
        <strain evidence="3 4">IGB-41</strain>
    </source>
</reference>
<dbReference type="InterPro" id="IPR045547">
    <property type="entry name" value="bpX6"/>
</dbReference>
<evidence type="ECO:0000313" key="3">
    <source>
        <dbReference type="EMBL" id="KPC53757.1"/>
    </source>
</evidence>
<feature type="compositionally biased region" description="Low complexity" evidence="1">
    <location>
        <begin position="265"/>
        <end position="278"/>
    </location>
</feature>
<evidence type="ECO:0000256" key="1">
    <source>
        <dbReference type="SAM" id="MobiDB-lite"/>
    </source>
</evidence>
<dbReference type="AlphaFoldDB" id="A0A0N0XJN7"/>
<feature type="region of interest" description="Disordered" evidence="1">
    <location>
        <begin position="188"/>
        <end position="211"/>
    </location>
</feature>
<feature type="compositionally biased region" description="Low complexity" evidence="1">
    <location>
        <begin position="188"/>
        <end position="205"/>
    </location>
</feature>
<dbReference type="OrthoDB" id="3652574at2"/>
<feature type="region of interest" description="Disordered" evidence="1">
    <location>
        <begin position="265"/>
        <end position="290"/>
    </location>
</feature>
<dbReference type="Pfam" id="PF19922">
    <property type="entry name" value="bpX6"/>
    <property type="match status" value="1"/>
</dbReference>
<name>A0A0N0XJN7_9NEIS</name>
<evidence type="ECO:0000259" key="2">
    <source>
        <dbReference type="Pfam" id="PF19922"/>
    </source>
</evidence>
<keyword evidence="4" id="KW-1185">Reference proteome</keyword>
<dbReference type="PATRIC" id="fig|857265.3.peg.1626"/>
<dbReference type="EMBL" id="LAQT01000005">
    <property type="protein sequence ID" value="KPC53757.1"/>
    <property type="molecule type" value="Genomic_DNA"/>
</dbReference>
<dbReference type="STRING" id="857265.WG78_07935"/>
<sequence>MLPQPEHVDQRAERAAEVRQPVLRGRRDIAALWFPADWFDQAQRQARLLDAWQAGASAWRFAQGDLLRFAQTLDISQIKTGSPLVLLGQTLSSAVPEPTEQARLPGADVWIVQGARVQALQFAEAERLDPSRWLALDNYPLVDTWAGQVLLPATVLTVPEAAADIRAALGAKLAPADPAQLEFMQALRARQRQQQPAQQPATSGPQPGGALPGWNIPLGPLGVLLAIGAVLLLAVSQTGTRAGLPIAPLVLLAWAALRGKAGSGDNAGAASGAAPAQAQRTVPPRAAAKDARQPWRDWLARIAMTTRLSRALGLRQAAYVRRMMAMFEKGDLDAALRHAIPLGAHGASLGQAFGTPSARQNLDLRAANGAAASFNLGEDLNVYLRKLYRQTFEQLDRQGRIDEAVFVLAELLEVRVEALDYLEKHQRFEQAAALALGWNMAAEIIVRLYCLAGDWKYAVAIARRDNAFASAIAQMEKKWPDAARTLRGEWAVHLAAQGHWLQAAEVIWPLESARARAADWLQMAERGGAQLQARALVMRAALLPDTLTQYDTRLLALGEDPDAWRARAALAEAAVTLGGRQMPQVAQLVRAILPMWVADQVRGHSPHHRPTFNAVVALARDPLFGMDLPTSPVPAEPPRPLARIQHALRWDAPAAGGQDIRDAVPLEDGAFLLALGEAGAISVDQHGKTLRRFAAPADQLVFGQSGQVALALARRDSLWRVSRLDLLSGAVTELGMGDFDHVANEFDGAAWTVAKGNRVQVLDVTHSLHEVLWQVADLPGPVVAFAATRTVEQFVVRAERDEYQLWRYQLPLRRLQERREMSPPGEHTARYFMRHGGVLDIRIELDEAGQYVLAARGETGKVVIPGVPQPAAVPGLHLGSAWYVFNRVDQKGDSACFHVALDSGIKGTLHWPAGVPRVRVSNDWWLAFDANGRLFFVDEETGATASLTLV</sequence>
<feature type="domain" description="MoxR-vWA-beta-propeller ternary system" evidence="2">
    <location>
        <begin position="18"/>
        <end position="186"/>
    </location>
</feature>
<proteinExistence type="predicted"/>
<evidence type="ECO:0000313" key="4">
    <source>
        <dbReference type="Proteomes" id="UP000037939"/>
    </source>
</evidence>
<organism evidence="3 4">
    <name type="scientific">Amantichitinum ursilacus</name>
    <dbReference type="NCBI Taxonomy" id="857265"/>
    <lineage>
        <taxon>Bacteria</taxon>
        <taxon>Pseudomonadati</taxon>
        <taxon>Pseudomonadota</taxon>
        <taxon>Betaproteobacteria</taxon>
        <taxon>Neisseriales</taxon>
        <taxon>Chitinibacteraceae</taxon>
        <taxon>Amantichitinum</taxon>
    </lineage>
</organism>